<dbReference type="RefSeq" id="XP_025349004.1">
    <property type="nucleotide sequence ID" value="XM_025489395.1"/>
</dbReference>
<sequence length="190" mass="19357">MTSAPTPATAPGGTAPSGVAGMARRSDEEPDVFDPSLMPSIIPWIASIVDSLSEASRDSSSLFVARGNGDVTNGDPNGARAPRAACDSASTALASGPSHSADPSILRPSVPAPQDRSDGPSIALGQVSDDDTSLYDFLFSSSATGSGGGLLGSSSGGQPSELSVRILREARELRDVYRAAEKAIAGVWRR</sequence>
<proteinExistence type="predicted"/>
<feature type="compositionally biased region" description="Low complexity" evidence="1">
    <location>
        <begin position="1"/>
        <end position="21"/>
    </location>
</feature>
<reference evidence="2 3" key="1">
    <citation type="journal article" date="2018" name="Mol. Biol. Evol.">
        <title>Broad Genomic Sampling Reveals a Smut Pathogenic Ancestry of the Fungal Clade Ustilaginomycotina.</title>
        <authorList>
            <person name="Kijpornyongpan T."/>
            <person name="Mondo S.J."/>
            <person name="Barry K."/>
            <person name="Sandor L."/>
            <person name="Lee J."/>
            <person name="Lipzen A."/>
            <person name="Pangilinan J."/>
            <person name="LaButti K."/>
            <person name="Hainaut M."/>
            <person name="Henrissat B."/>
            <person name="Grigoriev I.V."/>
            <person name="Spatafora J.W."/>
            <person name="Aime M.C."/>
        </authorList>
    </citation>
    <scope>NUCLEOTIDE SEQUENCE [LARGE SCALE GENOMIC DNA]</scope>
    <source>
        <strain evidence="2 3">MCA 4718</strain>
    </source>
</reference>
<keyword evidence="3" id="KW-1185">Reference proteome</keyword>
<evidence type="ECO:0000256" key="1">
    <source>
        <dbReference type="SAM" id="MobiDB-lite"/>
    </source>
</evidence>
<dbReference type="EMBL" id="KZ819324">
    <property type="protein sequence ID" value="PWN21844.1"/>
    <property type="molecule type" value="Genomic_DNA"/>
</dbReference>
<feature type="region of interest" description="Disordered" evidence="1">
    <location>
        <begin position="64"/>
        <end position="122"/>
    </location>
</feature>
<dbReference type="Proteomes" id="UP000245942">
    <property type="component" value="Unassembled WGS sequence"/>
</dbReference>
<evidence type="ECO:0000313" key="2">
    <source>
        <dbReference type="EMBL" id="PWN21844.1"/>
    </source>
</evidence>
<evidence type="ECO:0000313" key="3">
    <source>
        <dbReference type="Proteomes" id="UP000245942"/>
    </source>
</evidence>
<dbReference type="GeneID" id="37011129"/>
<gene>
    <name evidence="2" type="ORF">BCV69DRAFT_157068</name>
</gene>
<feature type="region of interest" description="Disordered" evidence="1">
    <location>
        <begin position="1"/>
        <end position="36"/>
    </location>
</feature>
<dbReference type="AlphaFoldDB" id="A0A316UAI5"/>
<organism evidence="2 3">
    <name type="scientific">Pseudomicrostroma glucosiphilum</name>
    <dbReference type="NCBI Taxonomy" id="1684307"/>
    <lineage>
        <taxon>Eukaryota</taxon>
        <taxon>Fungi</taxon>
        <taxon>Dikarya</taxon>
        <taxon>Basidiomycota</taxon>
        <taxon>Ustilaginomycotina</taxon>
        <taxon>Exobasidiomycetes</taxon>
        <taxon>Microstromatales</taxon>
        <taxon>Microstromatales incertae sedis</taxon>
        <taxon>Pseudomicrostroma</taxon>
    </lineage>
</organism>
<accession>A0A316UAI5</accession>
<protein>
    <submittedName>
        <fullName evidence="2">Uncharacterized protein</fullName>
    </submittedName>
</protein>
<name>A0A316UAI5_9BASI</name>